<reference evidence="3 4" key="1">
    <citation type="submission" date="2019-07" db="EMBL/GenBank/DDBJ databases">
        <authorList>
            <person name="Jastrzebski P J."/>
            <person name="Paukszto L."/>
            <person name="Jastrzebski P J."/>
        </authorList>
    </citation>
    <scope>NUCLEOTIDE SEQUENCE [LARGE SCALE GENOMIC DNA]</scope>
    <source>
        <strain evidence="3 4">WMS-il1</strain>
    </source>
</reference>
<organism evidence="3 4">
    <name type="scientific">Hymenolepis diminuta</name>
    <name type="common">Rat tapeworm</name>
    <dbReference type="NCBI Taxonomy" id="6216"/>
    <lineage>
        <taxon>Eukaryota</taxon>
        <taxon>Metazoa</taxon>
        <taxon>Spiralia</taxon>
        <taxon>Lophotrochozoa</taxon>
        <taxon>Platyhelminthes</taxon>
        <taxon>Cestoda</taxon>
        <taxon>Eucestoda</taxon>
        <taxon>Cyclophyllidea</taxon>
        <taxon>Hymenolepididae</taxon>
        <taxon>Hymenolepis</taxon>
    </lineage>
</organism>
<evidence type="ECO:0000313" key="4">
    <source>
        <dbReference type="Proteomes" id="UP000321570"/>
    </source>
</evidence>
<accession>A0A564YKR9</accession>
<dbReference type="Proteomes" id="UP000321570">
    <property type="component" value="Unassembled WGS sequence"/>
</dbReference>
<proteinExistence type="predicted"/>
<evidence type="ECO:0000313" key="3">
    <source>
        <dbReference type="EMBL" id="VUZ47865.1"/>
    </source>
</evidence>
<dbReference type="SMART" id="SM00360">
    <property type="entry name" value="RRM"/>
    <property type="match status" value="1"/>
</dbReference>
<keyword evidence="1" id="KW-0694">RNA-binding</keyword>
<dbReference type="CDD" id="cd00590">
    <property type="entry name" value="RRM_SF"/>
    <property type="match status" value="1"/>
</dbReference>
<protein>
    <recommendedName>
        <fullName evidence="2">RRM domain-containing protein</fullName>
    </recommendedName>
</protein>
<gene>
    <name evidence="3" type="ORF">WMSIL1_LOCUS7297</name>
</gene>
<dbReference type="InterPro" id="IPR012677">
    <property type="entry name" value="Nucleotide-bd_a/b_plait_sf"/>
</dbReference>
<evidence type="ECO:0000259" key="2">
    <source>
        <dbReference type="PROSITE" id="PS50102"/>
    </source>
</evidence>
<dbReference type="InterPro" id="IPR035979">
    <property type="entry name" value="RBD_domain_sf"/>
</dbReference>
<feature type="domain" description="RRM" evidence="2">
    <location>
        <begin position="17"/>
        <end position="90"/>
    </location>
</feature>
<sequence>MRTFKPTNQKHYHKYVPKILIANLPRNVSENDVIEVCHEYGSIDHIKLRWESLEEKKNVVAEVLYAAIPQALRAWKGLKTKVIHGRTPRIFTIYYEDWAANLIHK</sequence>
<dbReference type="Pfam" id="PF00076">
    <property type="entry name" value="RRM_1"/>
    <property type="match status" value="1"/>
</dbReference>
<name>A0A564YKR9_HYMDI</name>
<evidence type="ECO:0000256" key="1">
    <source>
        <dbReference type="PROSITE-ProRule" id="PRU00176"/>
    </source>
</evidence>
<dbReference type="InterPro" id="IPR000504">
    <property type="entry name" value="RRM_dom"/>
</dbReference>
<dbReference type="PROSITE" id="PS50102">
    <property type="entry name" value="RRM"/>
    <property type="match status" value="1"/>
</dbReference>
<dbReference type="GO" id="GO:0003723">
    <property type="term" value="F:RNA binding"/>
    <property type="evidence" value="ECO:0007669"/>
    <property type="project" value="UniProtKB-UniRule"/>
</dbReference>
<dbReference type="AlphaFoldDB" id="A0A564YKR9"/>
<dbReference type="SUPFAM" id="SSF54928">
    <property type="entry name" value="RNA-binding domain, RBD"/>
    <property type="match status" value="1"/>
</dbReference>
<dbReference type="Gene3D" id="3.30.70.330">
    <property type="match status" value="1"/>
</dbReference>
<dbReference type="EMBL" id="CABIJS010000256">
    <property type="protein sequence ID" value="VUZ47865.1"/>
    <property type="molecule type" value="Genomic_DNA"/>
</dbReference>
<keyword evidence="4" id="KW-1185">Reference proteome</keyword>